<sequence length="97" mass="10841">MDTYRYVDVEEDAICTQFQGLEVANSLRVDDVKPKMASANSADMVSFRDAQRAVTDKIGQKWGSIVELPTNTDCQGLDYSYSGAQSKRKISEHKIAF</sequence>
<organism evidence="1 2">
    <name type="scientific">Vicia faba</name>
    <name type="common">Broad bean</name>
    <name type="synonym">Faba vulgaris</name>
    <dbReference type="NCBI Taxonomy" id="3906"/>
    <lineage>
        <taxon>Eukaryota</taxon>
        <taxon>Viridiplantae</taxon>
        <taxon>Streptophyta</taxon>
        <taxon>Embryophyta</taxon>
        <taxon>Tracheophyta</taxon>
        <taxon>Spermatophyta</taxon>
        <taxon>Magnoliopsida</taxon>
        <taxon>eudicotyledons</taxon>
        <taxon>Gunneridae</taxon>
        <taxon>Pentapetalae</taxon>
        <taxon>rosids</taxon>
        <taxon>fabids</taxon>
        <taxon>Fabales</taxon>
        <taxon>Fabaceae</taxon>
        <taxon>Papilionoideae</taxon>
        <taxon>50 kb inversion clade</taxon>
        <taxon>NPAAA clade</taxon>
        <taxon>Hologalegina</taxon>
        <taxon>IRL clade</taxon>
        <taxon>Fabeae</taxon>
        <taxon>Vicia</taxon>
    </lineage>
</organism>
<evidence type="ECO:0000313" key="2">
    <source>
        <dbReference type="Proteomes" id="UP001157006"/>
    </source>
</evidence>
<name>A0AAV0ZML8_VICFA</name>
<accession>A0AAV0ZML8</accession>
<gene>
    <name evidence="1" type="ORF">VFH_II176720</name>
</gene>
<evidence type="ECO:0000313" key="1">
    <source>
        <dbReference type="EMBL" id="CAI8599474.1"/>
    </source>
</evidence>
<keyword evidence="2" id="KW-1185">Reference proteome</keyword>
<proteinExistence type="predicted"/>
<protein>
    <submittedName>
        <fullName evidence="1">Uncharacterized protein</fullName>
    </submittedName>
</protein>
<dbReference type="EMBL" id="OX451737">
    <property type="protein sequence ID" value="CAI8599474.1"/>
    <property type="molecule type" value="Genomic_DNA"/>
</dbReference>
<reference evidence="1 2" key="1">
    <citation type="submission" date="2023-01" db="EMBL/GenBank/DDBJ databases">
        <authorList>
            <person name="Kreplak J."/>
        </authorList>
    </citation>
    <scope>NUCLEOTIDE SEQUENCE [LARGE SCALE GENOMIC DNA]</scope>
</reference>
<dbReference type="Proteomes" id="UP001157006">
    <property type="component" value="Chromosome 2"/>
</dbReference>
<dbReference type="AlphaFoldDB" id="A0AAV0ZML8"/>